<keyword evidence="1" id="KW-1133">Transmembrane helix</keyword>
<dbReference type="Pfam" id="PF13306">
    <property type="entry name" value="LRR_5"/>
    <property type="match status" value="1"/>
</dbReference>
<dbReference type="Gene3D" id="3.80.10.10">
    <property type="entry name" value="Ribonuclease Inhibitor"/>
    <property type="match status" value="2"/>
</dbReference>
<dbReference type="AlphaFoldDB" id="A2F784"/>
<sequence>MENNFCIFQYLEKAIVSPSVSQFSAAYFNNPNMKEFVVTGNQNFISIDKVIYTSNNETLYAYPAGLEANEFTVPDFVKTINPYSFSYCDKLEKIIVSSNILLSNGMFIYCTSVKSIELKAPLNFFPEGCFAFCSNLTSIVIPETSVVTQLFSHCFHGCFSLQNLNFNNKIELVDFSCFEKCISLIDIDLSQLTEISESCFRFCSQERINLHLSDKLRSISKNAFENSKIVEFICPRNLMYIGDYAFSYCIELKIFKFNDKIAQIGNKTFNYAGFDEIFIPDSLRIIQPTSFCNQHYIQFTFSEGGHPKFYVENDCFMNKAGELVFIIRGDKVVFELPPNVKIFGTGSINESNYNRIVVKSDISDSHLLYSEEDKSKLCVKSFSNNSCNFNISDVNNIERYAKEGEYEPTYKLSNNLYIKDSFIHISEYITDSSYYEYLPQKSFIFNENSRLNSILEVILSVFVSFLLIIIMILAIIALKESRKSAH</sequence>
<dbReference type="SUPFAM" id="SSF52058">
    <property type="entry name" value="L domain-like"/>
    <property type="match status" value="1"/>
</dbReference>
<dbReference type="InParanoid" id="A2F784"/>
<keyword evidence="1" id="KW-0812">Transmembrane</keyword>
<dbReference type="InterPro" id="IPR032675">
    <property type="entry name" value="LRR_dom_sf"/>
</dbReference>
<dbReference type="PANTHER" id="PTHR45661">
    <property type="entry name" value="SURFACE ANTIGEN"/>
    <property type="match status" value="1"/>
</dbReference>
<proteinExistence type="predicted"/>
<name>A2F784_TRIV3</name>
<protein>
    <submittedName>
        <fullName evidence="2">Surface antigen BspA-like</fullName>
    </submittedName>
</protein>
<evidence type="ECO:0000256" key="1">
    <source>
        <dbReference type="SAM" id="Phobius"/>
    </source>
</evidence>
<dbReference type="OrthoDB" id="9229163at2759"/>
<dbReference type="VEuPathDB" id="TrichDB:TVAG_348420"/>
<keyword evidence="1" id="KW-0472">Membrane</keyword>
<gene>
    <name evidence="2" type="ORF">TVAG_296360</name>
</gene>
<feature type="transmembrane region" description="Helical" evidence="1">
    <location>
        <begin position="457"/>
        <end position="478"/>
    </location>
</feature>
<dbReference type="InterPro" id="IPR026906">
    <property type="entry name" value="LRR_5"/>
</dbReference>
<reference evidence="2" key="1">
    <citation type="submission" date="2006-10" db="EMBL/GenBank/DDBJ databases">
        <authorList>
            <person name="Amadeo P."/>
            <person name="Zhao Q."/>
            <person name="Wortman J."/>
            <person name="Fraser-Liggett C."/>
            <person name="Carlton J."/>
        </authorList>
    </citation>
    <scope>NUCLEOTIDE SEQUENCE</scope>
    <source>
        <strain evidence="2">G3</strain>
    </source>
</reference>
<keyword evidence="3" id="KW-1185">Reference proteome</keyword>
<dbReference type="VEuPathDB" id="TrichDB:TVAGG3_0162020"/>
<evidence type="ECO:0000313" key="2">
    <source>
        <dbReference type="EMBL" id="EAX99251.1"/>
    </source>
</evidence>
<evidence type="ECO:0000313" key="3">
    <source>
        <dbReference type="Proteomes" id="UP000001542"/>
    </source>
</evidence>
<accession>A2F784</accession>
<dbReference type="EMBL" id="DS113644">
    <property type="protein sequence ID" value="EAX99251.1"/>
    <property type="molecule type" value="Genomic_DNA"/>
</dbReference>
<dbReference type="KEGG" id="tva:4757056"/>
<dbReference type="RefSeq" id="XP_001312181.1">
    <property type="nucleotide sequence ID" value="XM_001312180.1"/>
</dbReference>
<organism evidence="2 3">
    <name type="scientific">Trichomonas vaginalis (strain ATCC PRA-98 / G3)</name>
    <dbReference type="NCBI Taxonomy" id="412133"/>
    <lineage>
        <taxon>Eukaryota</taxon>
        <taxon>Metamonada</taxon>
        <taxon>Parabasalia</taxon>
        <taxon>Trichomonadida</taxon>
        <taxon>Trichomonadidae</taxon>
        <taxon>Trichomonas</taxon>
    </lineage>
</organism>
<dbReference type="PANTHER" id="PTHR45661:SF3">
    <property type="entry name" value="IG-LIKE DOMAIN-CONTAINING PROTEIN"/>
    <property type="match status" value="1"/>
</dbReference>
<dbReference type="Proteomes" id="UP000001542">
    <property type="component" value="Unassembled WGS sequence"/>
</dbReference>
<dbReference type="InterPro" id="IPR053139">
    <property type="entry name" value="Surface_bspA-like"/>
</dbReference>
<reference evidence="2" key="2">
    <citation type="journal article" date="2007" name="Science">
        <title>Draft genome sequence of the sexually transmitted pathogen Trichomonas vaginalis.</title>
        <authorList>
            <person name="Carlton J.M."/>
            <person name="Hirt R.P."/>
            <person name="Silva J.C."/>
            <person name="Delcher A.L."/>
            <person name="Schatz M."/>
            <person name="Zhao Q."/>
            <person name="Wortman J.R."/>
            <person name="Bidwell S.L."/>
            <person name="Alsmark U.C.M."/>
            <person name="Besteiro S."/>
            <person name="Sicheritz-Ponten T."/>
            <person name="Noel C.J."/>
            <person name="Dacks J.B."/>
            <person name="Foster P.G."/>
            <person name="Simillion C."/>
            <person name="Van de Peer Y."/>
            <person name="Miranda-Saavedra D."/>
            <person name="Barton G.J."/>
            <person name="Westrop G.D."/>
            <person name="Mueller S."/>
            <person name="Dessi D."/>
            <person name="Fiori P.L."/>
            <person name="Ren Q."/>
            <person name="Paulsen I."/>
            <person name="Zhang H."/>
            <person name="Bastida-Corcuera F.D."/>
            <person name="Simoes-Barbosa A."/>
            <person name="Brown M.T."/>
            <person name="Hayes R.D."/>
            <person name="Mukherjee M."/>
            <person name="Okumura C.Y."/>
            <person name="Schneider R."/>
            <person name="Smith A.J."/>
            <person name="Vanacova S."/>
            <person name="Villalvazo M."/>
            <person name="Haas B.J."/>
            <person name="Pertea M."/>
            <person name="Feldblyum T.V."/>
            <person name="Utterback T.R."/>
            <person name="Shu C.L."/>
            <person name="Osoegawa K."/>
            <person name="de Jong P.J."/>
            <person name="Hrdy I."/>
            <person name="Horvathova L."/>
            <person name="Zubacova Z."/>
            <person name="Dolezal P."/>
            <person name="Malik S.B."/>
            <person name="Logsdon J.M. Jr."/>
            <person name="Henze K."/>
            <person name="Gupta A."/>
            <person name="Wang C.C."/>
            <person name="Dunne R.L."/>
            <person name="Upcroft J.A."/>
            <person name="Upcroft P."/>
            <person name="White O."/>
            <person name="Salzberg S.L."/>
            <person name="Tang P."/>
            <person name="Chiu C.-H."/>
            <person name="Lee Y.-S."/>
            <person name="Embley T.M."/>
            <person name="Coombs G.H."/>
            <person name="Mottram J.C."/>
            <person name="Tachezy J."/>
            <person name="Fraser-Liggett C.M."/>
            <person name="Johnson P.J."/>
        </authorList>
    </citation>
    <scope>NUCLEOTIDE SEQUENCE [LARGE SCALE GENOMIC DNA]</scope>
    <source>
        <strain evidence="2">G3</strain>
    </source>
</reference>